<dbReference type="AlphaFoldDB" id="A0AA96GDP6"/>
<dbReference type="PANTHER" id="PTHR43480">
    <property type="entry name" value="ACYL-[ACYL-CARRIER-PROTEIN]--UDP-N-ACETYLGLUCOSAMINE O-ACYLTRANSFERASE"/>
    <property type="match status" value="1"/>
</dbReference>
<gene>
    <name evidence="8 10" type="primary">lpxA</name>
    <name evidence="10" type="ORF">PP769_12800</name>
</gene>
<keyword evidence="5 8" id="KW-0677">Repeat</keyword>
<sequence>MNIHPTAIVHPKATIGEDVVIGPYCVVGEHVTIGDQTELVAHVCIEGHTDIGRCCRFFPFVSIGTPPQHLQYKDEPTRVCLGDHNIVRENVTINRGTAFGSGVTRIGHHNFFMAYTHVAHDCELGNYIVMANAANLAGHVSVGNSVVIGGLVGVHQYVRIGEYAMVGGCSALGRDVPPFVRAAGGYRAQMFGLNTIALRRHGFSGARMNTLKAAFELLFRQGHRLQEAIKLARNEYGESTDVMTLLTFLESTSRGICQVSSRELDDEEE</sequence>
<evidence type="ECO:0000313" key="10">
    <source>
        <dbReference type="EMBL" id="WNM56854.1"/>
    </source>
</evidence>
<dbReference type="Pfam" id="PF00132">
    <property type="entry name" value="Hexapep"/>
    <property type="match status" value="1"/>
</dbReference>
<keyword evidence="3 8" id="KW-0441">Lipid A biosynthesis</keyword>
<dbReference type="GO" id="GO:0005737">
    <property type="term" value="C:cytoplasm"/>
    <property type="evidence" value="ECO:0007669"/>
    <property type="project" value="UniProtKB-SubCell"/>
</dbReference>
<dbReference type="Proteomes" id="UP001302719">
    <property type="component" value="Chromosome"/>
</dbReference>
<accession>A0AA96GDP6</accession>
<dbReference type="EC" id="2.3.1.129" evidence="8"/>
<evidence type="ECO:0000259" key="9">
    <source>
        <dbReference type="Pfam" id="PF13720"/>
    </source>
</evidence>
<comment type="similarity">
    <text evidence="8">Belongs to the transferase hexapeptide repeat family. LpxA subfamily.</text>
</comment>
<keyword evidence="1 8" id="KW-0963">Cytoplasm</keyword>
<evidence type="ECO:0000256" key="2">
    <source>
        <dbReference type="ARBA" id="ARBA00022516"/>
    </source>
</evidence>
<dbReference type="InterPro" id="IPR018357">
    <property type="entry name" value="Hexapep_transf_CS"/>
</dbReference>
<dbReference type="InterPro" id="IPR037157">
    <property type="entry name" value="Acetyltransf_C_sf"/>
</dbReference>
<dbReference type="EMBL" id="CP116967">
    <property type="protein sequence ID" value="WNM56854.1"/>
    <property type="molecule type" value="Genomic_DNA"/>
</dbReference>
<comment type="catalytic activity">
    <reaction evidence="8">
        <text>a (3R)-hydroxyacyl-[ACP] + UDP-N-acetyl-alpha-D-glucosamine = a UDP-3-O-[(3R)-3-hydroxyacyl]-N-acetyl-alpha-D-glucosamine + holo-[ACP]</text>
        <dbReference type="Rhea" id="RHEA:67812"/>
        <dbReference type="Rhea" id="RHEA-COMP:9685"/>
        <dbReference type="Rhea" id="RHEA-COMP:9945"/>
        <dbReference type="ChEBI" id="CHEBI:57705"/>
        <dbReference type="ChEBI" id="CHEBI:64479"/>
        <dbReference type="ChEBI" id="CHEBI:78827"/>
        <dbReference type="ChEBI" id="CHEBI:173225"/>
        <dbReference type="EC" id="2.3.1.129"/>
    </reaction>
</comment>
<dbReference type="SUPFAM" id="SSF51161">
    <property type="entry name" value="Trimeric LpxA-like enzymes"/>
    <property type="match status" value="1"/>
</dbReference>
<dbReference type="NCBIfam" id="NF003657">
    <property type="entry name" value="PRK05289.1"/>
    <property type="match status" value="1"/>
</dbReference>
<dbReference type="InterPro" id="IPR029098">
    <property type="entry name" value="Acetyltransf_C"/>
</dbReference>
<evidence type="ECO:0000256" key="8">
    <source>
        <dbReference type="HAMAP-Rule" id="MF_00387"/>
    </source>
</evidence>
<dbReference type="PANTHER" id="PTHR43480:SF1">
    <property type="entry name" value="ACYL-[ACYL-CARRIER-PROTEIN]--UDP-N-ACETYLGLUCOSAMINE O-ACYLTRANSFERASE, MITOCHONDRIAL-RELATED"/>
    <property type="match status" value="1"/>
</dbReference>
<dbReference type="PIRSF" id="PIRSF000456">
    <property type="entry name" value="UDP-GlcNAc_acltr"/>
    <property type="match status" value="1"/>
</dbReference>
<dbReference type="Gene3D" id="1.20.1180.10">
    <property type="entry name" value="Udp N-acetylglucosamine O-acyltransferase, C-terminal domain"/>
    <property type="match status" value="1"/>
</dbReference>
<comment type="subcellular location">
    <subcellularLocation>
        <location evidence="8">Cytoplasm</location>
    </subcellularLocation>
</comment>
<dbReference type="Gene3D" id="2.160.10.10">
    <property type="entry name" value="Hexapeptide repeat proteins"/>
    <property type="match status" value="1"/>
</dbReference>
<dbReference type="InterPro" id="IPR001451">
    <property type="entry name" value="Hexapep"/>
</dbReference>
<name>A0AA96GDP6_9BACT</name>
<dbReference type="CDD" id="cd03351">
    <property type="entry name" value="LbH_UDP-GlcNAc_AT"/>
    <property type="match status" value="1"/>
</dbReference>
<evidence type="ECO:0000256" key="3">
    <source>
        <dbReference type="ARBA" id="ARBA00022556"/>
    </source>
</evidence>
<dbReference type="NCBIfam" id="TIGR01852">
    <property type="entry name" value="lipid_A_lpxA"/>
    <property type="match status" value="1"/>
</dbReference>
<organism evidence="10 11">
    <name type="scientific">Candidatus Nitrospira allomarina</name>
    <dbReference type="NCBI Taxonomy" id="3020900"/>
    <lineage>
        <taxon>Bacteria</taxon>
        <taxon>Pseudomonadati</taxon>
        <taxon>Nitrospirota</taxon>
        <taxon>Nitrospiria</taxon>
        <taxon>Nitrospirales</taxon>
        <taxon>Nitrospiraceae</taxon>
        <taxon>Nitrospira</taxon>
    </lineage>
</organism>
<evidence type="ECO:0000256" key="4">
    <source>
        <dbReference type="ARBA" id="ARBA00022679"/>
    </source>
</evidence>
<dbReference type="GO" id="GO:0016020">
    <property type="term" value="C:membrane"/>
    <property type="evidence" value="ECO:0007669"/>
    <property type="project" value="GOC"/>
</dbReference>
<dbReference type="InterPro" id="IPR010137">
    <property type="entry name" value="Lipid_A_LpxA"/>
</dbReference>
<dbReference type="KEGG" id="nall:PP769_12800"/>
<evidence type="ECO:0000256" key="7">
    <source>
        <dbReference type="ARBA" id="ARBA00023315"/>
    </source>
</evidence>
<evidence type="ECO:0000256" key="1">
    <source>
        <dbReference type="ARBA" id="ARBA00022490"/>
    </source>
</evidence>
<evidence type="ECO:0000256" key="5">
    <source>
        <dbReference type="ARBA" id="ARBA00022737"/>
    </source>
</evidence>
<keyword evidence="2 8" id="KW-0444">Lipid biosynthesis</keyword>
<protein>
    <recommendedName>
        <fullName evidence="8">Acyl-[acyl-carrier-protein]--UDP-N-acetylglucosamine O-acyltransferase</fullName>
        <shortName evidence="8">UDP-N-acetylglucosamine acyltransferase</shortName>
        <ecNumber evidence="8">2.3.1.129</ecNumber>
    </recommendedName>
</protein>
<dbReference type="RefSeq" id="WP_312640692.1">
    <property type="nucleotide sequence ID" value="NZ_CP116967.1"/>
</dbReference>
<comment type="pathway">
    <text evidence="8">Glycolipid biosynthesis; lipid IV(A) biosynthesis; lipid IV(A) from (3R)-3-hydroxytetradecanoyl-[acyl-carrier-protein] and UDP-N-acetyl-alpha-D-glucosamine: step 1/6.</text>
</comment>
<reference evidence="10 11" key="1">
    <citation type="submission" date="2023-01" db="EMBL/GenBank/DDBJ databases">
        <title>Cultivation and genomic characterization of new, ubiquitous marine nitrite-oxidizing bacteria from the Nitrospirales.</title>
        <authorList>
            <person name="Mueller A.J."/>
            <person name="Daebeler A."/>
            <person name="Herbold C.W."/>
            <person name="Kirkegaard R.H."/>
            <person name="Daims H."/>
        </authorList>
    </citation>
    <scope>NUCLEOTIDE SEQUENCE [LARGE SCALE GENOMIC DNA]</scope>
    <source>
        <strain evidence="10 11">VA</strain>
    </source>
</reference>
<comment type="subunit">
    <text evidence="8">Homotrimer.</text>
</comment>
<dbReference type="GO" id="GO:0008780">
    <property type="term" value="F:acyl-[acyl-carrier-protein]-UDP-N-acetylglucosamine O-acyltransferase activity"/>
    <property type="evidence" value="ECO:0007669"/>
    <property type="project" value="UniProtKB-UniRule"/>
</dbReference>
<keyword evidence="7 8" id="KW-0012">Acyltransferase</keyword>
<keyword evidence="4 8" id="KW-0808">Transferase</keyword>
<proteinExistence type="inferred from homology"/>
<keyword evidence="11" id="KW-1185">Reference proteome</keyword>
<evidence type="ECO:0000313" key="11">
    <source>
        <dbReference type="Proteomes" id="UP001302719"/>
    </source>
</evidence>
<dbReference type="HAMAP" id="MF_00387">
    <property type="entry name" value="LpxA"/>
    <property type="match status" value="1"/>
</dbReference>
<comment type="function">
    <text evidence="8">Involved in the biosynthesis of lipid A, a phosphorylated glycolipid that anchors the lipopolysaccharide to the outer membrane of the cell.</text>
</comment>
<feature type="domain" description="UDP N-acetylglucosamine O-acyltransferase C-terminal" evidence="9">
    <location>
        <begin position="175"/>
        <end position="257"/>
    </location>
</feature>
<dbReference type="PROSITE" id="PS00101">
    <property type="entry name" value="HEXAPEP_TRANSFERASES"/>
    <property type="match status" value="2"/>
</dbReference>
<dbReference type="GO" id="GO:0009245">
    <property type="term" value="P:lipid A biosynthetic process"/>
    <property type="evidence" value="ECO:0007669"/>
    <property type="project" value="UniProtKB-UniRule"/>
</dbReference>
<evidence type="ECO:0000256" key="6">
    <source>
        <dbReference type="ARBA" id="ARBA00023098"/>
    </source>
</evidence>
<dbReference type="Pfam" id="PF13720">
    <property type="entry name" value="Acetyltransf_11"/>
    <property type="match status" value="1"/>
</dbReference>
<keyword evidence="6 8" id="KW-0443">Lipid metabolism</keyword>
<dbReference type="InterPro" id="IPR011004">
    <property type="entry name" value="Trimer_LpxA-like_sf"/>
</dbReference>